<name>A0A369J296_HYPMA</name>
<protein>
    <submittedName>
        <fullName evidence="2">Uncharacterized protein</fullName>
    </submittedName>
</protein>
<sequence length="323" mass="35549">MINLCLPATFLGLRLVSAMPFAQIASDVQYVNVSAIALDERNGQYVAYQSDGILVARFPVQAGVFDLEARDTDPTSCNQLTSDDVQKLPGWAKLYKEVTEKYGDGKKKIVTNPDEYPDKTAKVCSDSEPVEIATEGPPSCIENIGSTEGTMDGTEATIKLSFSQGFSASAIWAITKMSAISVQSKFKSKFSFNPKLFKLDFETSVTNTEEWSNWRTDSFQTTSSNRLAQELWLTSPAGEKCKGSIKTRTCNVGGKGSIKLIAFGWVWFNYDSKTGLSGSSDKHYKWAFNIDQMLPDTNDRSSFVDFVGSMKADVNAEYVGVCE</sequence>
<keyword evidence="3" id="KW-1185">Reference proteome</keyword>
<dbReference type="Proteomes" id="UP000076154">
    <property type="component" value="Unassembled WGS sequence"/>
</dbReference>
<gene>
    <name evidence="2" type="ORF">Hypma_016306</name>
</gene>
<proteinExistence type="predicted"/>
<keyword evidence="1" id="KW-0732">Signal</keyword>
<reference evidence="2" key="1">
    <citation type="submission" date="2018-04" db="EMBL/GenBank/DDBJ databases">
        <title>Whole genome sequencing of Hypsizygus marmoreus.</title>
        <authorList>
            <person name="Choi I.-G."/>
            <person name="Min B."/>
            <person name="Kim J.-G."/>
            <person name="Kim S."/>
            <person name="Oh Y.-L."/>
            <person name="Kong W.-S."/>
            <person name="Park H."/>
            <person name="Jeong J."/>
            <person name="Song E.-S."/>
        </authorList>
    </citation>
    <scope>NUCLEOTIDE SEQUENCE [LARGE SCALE GENOMIC DNA]</scope>
    <source>
        <strain evidence="2">51987-8</strain>
    </source>
</reference>
<feature type="signal peptide" evidence="1">
    <location>
        <begin position="1"/>
        <end position="18"/>
    </location>
</feature>
<evidence type="ECO:0000313" key="3">
    <source>
        <dbReference type="Proteomes" id="UP000076154"/>
    </source>
</evidence>
<organism evidence="2 3">
    <name type="scientific">Hypsizygus marmoreus</name>
    <name type="common">White beech mushroom</name>
    <name type="synonym">Agaricus marmoreus</name>
    <dbReference type="NCBI Taxonomy" id="39966"/>
    <lineage>
        <taxon>Eukaryota</taxon>
        <taxon>Fungi</taxon>
        <taxon>Dikarya</taxon>
        <taxon>Basidiomycota</taxon>
        <taxon>Agaricomycotina</taxon>
        <taxon>Agaricomycetes</taxon>
        <taxon>Agaricomycetidae</taxon>
        <taxon>Agaricales</taxon>
        <taxon>Tricholomatineae</taxon>
        <taxon>Lyophyllaceae</taxon>
        <taxon>Hypsizygus</taxon>
    </lineage>
</organism>
<dbReference type="OrthoDB" id="3010635at2759"/>
<feature type="chain" id="PRO_5016943031" evidence="1">
    <location>
        <begin position="19"/>
        <end position="323"/>
    </location>
</feature>
<dbReference type="EMBL" id="LUEZ02000096">
    <property type="protein sequence ID" value="RDB14767.1"/>
    <property type="molecule type" value="Genomic_DNA"/>
</dbReference>
<accession>A0A369J296</accession>
<dbReference type="AlphaFoldDB" id="A0A369J296"/>
<evidence type="ECO:0000313" key="2">
    <source>
        <dbReference type="EMBL" id="RDB14767.1"/>
    </source>
</evidence>
<comment type="caution">
    <text evidence="2">The sequence shown here is derived from an EMBL/GenBank/DDBJ whole genome shotgun (WGS) entry which is preliminary data.</text>
</comment>
<dbReference type="InParanoid" id="A0A369J296"/>
<evidence type="ECO:0000256" key="1">
    <source>
        <dbReference type="SAM" id="SignalP"/>
    </source>
</evidence>